<proteinExistence type="predicted"/>
<dbReference type="AlphaFoldDB" id="A0A031K730"/>
<dbReference type="PANTHER" id="PTHR43162:SF1">
    <property type="entry name" value="PRESTALK A DIFFERENTIATION PROTEIN A"/>
    <property type="match status" value="1"/>
</dbReference>
<dbReference type="SUPFAM" id="SSF51735">
    <property type="entry name" value="NAD(P)-binding Rossmann-fold domains"/>
    <property type="match status" value="2"/>
</dbReference>
<dbReference type="InterPro" id="IPR008030">
    <property type="entry name" value="NmrA-like"/>
</dbReference>
<accession>A0A031K730</accession>
<dbReference type="InterPro" id="IPR036291">
    <property type="entry name" value="NAD(P)-bd_dom_sf"/>
</dbReference>
<sequence length="401" mass="41860">MRILVVGPTGRTGSHVIDALRGRDPDADIRGLCRYPQEPARAIETVPGNLDTGSAKARAIETVPGNLDTGTSRKRAIETVPGNLDTGSARARAIETVTGNLDTGSAKARGIETVPGNLDTGSGKKKRAVELVVDPLEGSIAVSRAIETVPGNLDTGTRRAHSITCLTGDLENPADRARAVEGIDVVIHYAPAFHPREAAMGTGMIDAAVAAGVSRFIYVSALHAQVTSVPGHAAKLAVEAYLAESGLQWTVLRPQTYMQNIDVAAVLEAGALDLPFALTTRQGYLDMADLADVVAKVASEDGHTLATYDLASDEALSTAEIAALVTTVSGRSVTAGELPVAQLVAGLEAAGPAFAYVADAVTRLNAWQARSGGRGNPGALRWLLGREPASFEDYVRRSLTE</sequence>
<comment type="caution">
    <text evidence="2">The sequence shown here is derived from an EMBL/GenBank/DDBJ whole genome shotgun (WGS) entry which is preliminary data.</text>
</comment>
<evidence type="ECO:0000313" key="3">
    <source>
        <dbReference type="Proteomes" id="UP000024329"/>
    </source>
</evidence>
<dbReference type="Gene3D" id="3.90.25.10">
    <property type="entry name" value="UDP-galactose 4-epimerase, domain 1"/>
    <property type="match status" value="1"/>
</dbReference>
<protein>
    <submittedName>
        <fullName evidence="2">NmrA family protein</fullName>
    </submittedName>
</protein>
<dbReference type="Gene3D" id="3.40.50.720">
    <property type="entry name" value="NAD(P)-binding Rossmann-like Domain"/>
    <property type="match status" value="2"/>
</dbReference>
<dbReference type="STRING" id="158500.BES08_02885"/>
<dbReference type="InterPro" id="IPR051604">
    <property type="entry name" value="Ergot_Alk_Oxidoreductase"/>
</dbReference>
<dbReference type="EMBL" id="JFYZ01000001">
    <property type="protein sequence ID" value="EZP84803.1"/>
    <property type="molecule type" value="Genomic_DNA"/>
</dbReference>
<evidence type="ECO:0000259" key="1">
    <source>
        <dbReference type="Pfam" id="PF05368"/>
    </source>
</evidence>
<evidence type="ECO:0000313" key="2">
    <source>
        <dbReference type="EMBL" id="EZP84803.1"/>
    </source>
</evidence>
<dbReference type="Proteomes" id="UP000024329">
    <property type="component" value="Unassembled WGS sequence"/>
</dbReference>
<organism evidence="2 3">
    <name type="scientific">Novosphingobium resinovorum</name>
    <dbReference type="NCBI Taxonomy" id="158500"/>
    <lineage>
        <taxon>Bacteria</taxon>
        <taxon>Pseudomonadati</taxon>
        <taxon>Pseudomonadota</taxon>
        <taxon>Alphaproteobacteria</taxon>
        <taxon>Sphingomonadales</taxon>
        <taxon>Sphingomonadaceae</taxon>
        <taxon>Novosphingobium</taxon>
    </lineage>
</organism>
<dbReference type="eggNOG" id="COG0702">
    <property type="taxonomic scope" value="Bacteria"/>
</dbReference>
<feature type="domain" description="NmrA-like" evidence="1">
    <location>
        <begin position="161"/>
        <end position="343"/>
    </location>
</feature>
<name>A0A031K730_9SPHN</name>
<dbReference type="PANTHER" id="PTHR43162">
    <property type="match status" value="1"/>
</dbReference>
<dbReference type="Pfam" id="PF05368">
    <property type="entry name" value="NmrA"/>
    <property type="match status" value="1"/>
</dbReference>
<reference evidence="2 3" key="1">
    <citation type="submission" date="2014-03" db="EMBL/GenBank/DDBJ databases">
        <title>Whole genome sequence of Novosphingobium resinovorum KF1.</title>
        <authorList>
            <person name="Gan H.M."/>
            <person name="Gan H.Y."/>
            <person name="Chew T.H."/>
            <person name="Savka M.A."/>
        </authorList>
    </citation>
    <scope>NUCLEOTIDE SEQUENCE [LARGE SCALE GENOMIC DNA]</scope>
    <source>
        <strain evidence="2 3">KF1</strain>
    </source>
</reference>
<dbReference type="PATRIC" id="fig|158500.4.peg.582"/>
<gene>
    <name evidence="2" type="ORF">BV97_00565</name>
</gene>
<dbReference type="RefSeq" id="WP_036522839.1">
    <property type="nucleotide sequence ID" value="NZ_JFYZ01000001.1"/>
</dbReference>